<keyword evidence="10" id="KW-0418">Kinase</keyword>
<dbReference type="InterPro" id="IPR004358">
    <property type="entry name" value="Sig_transdc_His_kin-like_C"/>
</dbReference>
<dbReference type="SUPFAM" id="SSF55874">
    <property type="entry name" value="ATPase domain of HSP90 chaperone/DNA topoisomerase II/histidine kinase"/>
    <property type="match status" value="1"/>
</dbReference>
<keyword evidence="4" id="KW-1003">Cell membrane</keyword>
<evidence type="ECO:0000256" key="13">
    <source>
        <dbReference type="ARBA" id="ARBA00023012"/>
    </source>
</evidence>
<dbReference type="InterPro" id="IPR003660">
    <property type="entry name" value="HAMP_dom"/>
</dbReference>
<comment type="subcellular location">
    <subcellularLocation>
        <location evidence="2">Cell inner membrane</location>
        <topology evidence="2">Multi-pass membrane protein</topology>
    </subcellularLocation>
</comment>
<dbReference type="PRINTS" id="PR00344">
    <property type="entry name" value="BCTRLSENSOR"/>
</dbReference>
<evidence type="ECO:0000256" key="12">
    <source>
        <dbReference type="ARBA" id="ARBA00022989"/>
    </source>
</evidence>
<keyword evidence="7" id="KW-0808">Transferase</keyword>
<reference evidence="18 19" key="1">
    <citation type="journal article" date="2018" name="Sci. Rep.">
        <title>Rhizobium tumorigenes sp. nov., a novel plant tumorigenic bacterium isolated from cane gall tumors on thornless blackberry.</title>
        <authorList>
            <person name="Kuzmanovi N."/>
            <person name="Smalla K."/>
            <person name="Gronow S."/>
            <person name="PuBawska J."/>
        </authorList>
    </citation>
    <scope>NUCLEOTIDE SEQUENCE [LARGE SCALE GENOMIC DNA]</scope>
    <source>
        <strain evidence="18 19">1078</strain>
    </source>
</reference>
<evidence type="ECO:0000256" key="4">
    <source>
        <dbReference type="ARBA" id="ARBA00022475"/>
    </source>
</evidence>
<evidence type="ECO:0000256" key="3">
    <source>
        <dbReference type="ARBA" id="ARBA00012438"/>
    </source>
</evidence>
<feature type="domain" description="Histidine kinase" evidence="16">
    <location>
        <begin position="241"/>
        <end position="439"/>
    </location>
</feature>
<keyword evidence="11 18" id="KW-0067">ATP-binding</keyword>
<dbReference type="InterPro" id="IPR050980">
    <property type="entry name" value="2C_sensor_his_kinase"/>
</dbReference>
<dbReference type="PROSITE" id="PS50885">
    <property type="entry name" value="HAMP"/>
    <property type="match status" value="1"/>
</dbReference>
<evidence type="ECO:0000259" key="16">
    <source>
        <dbReference type="PROSITE" id="PS50109"/>
    </source>
</evidence>
<keyword evidence="14 15" id="KW-0472">Membrane</keyword>
<evidence type="ECO:0000256" key="2">
    <source>
        <dbReference type="ARBA" id="ARBA00004429"/>
    </source>
</evidence>
<keyword evidence="18" id="KW-0614">Plasmid</keyword>
<dbReference type="SUPFAM" id="SSF47384">
    <property type="entry name" value="Homodimeric domain of signal transducing histidine kinase"/>
    <property type="match status" value="1"/>
</dbReference>
<dbReference type="RefSeq" id="WP_111218373.1">
    <property type="nucleotide sequence ID" value="NZ_CP117260.1"/>
</dbReference>
<proteinExistence type="predicted"/>
<evidence type="ECO:0000259" key="17">
    <source>
        <dbReference type="PROSITE" id="PS50885"/>
    </source>
</evidence>
<dbReference type="GO" id="GO:0005524">
    <property type="term" value="F:ATP binding"/>
    <property type="evidence" value="ECO:0007669"/>
    <property type="project" value="UniProtKB-KW"/>
</dbReference>
<dbReference type="GO" id="GO:0005886">
    <property type="term" value="C:plasma membrane"/>
    <property type="evidence" value="ECO:0007669"/>
    <property type="project" value="UniProtKB-SubCell"/>
</dbReference>
<keyword evidence="5" id="KW-0997">Cell inner membrane</keyword>
<feature type="transmembrane region" description="Helical" evidence="15">
    <location>
        <begin position="162"/>
        <end position="180"/>
    </location>
</feature>
<dbReference type="InterPro" id="IPR003594">
    <property type="entry name" value="HATPase_dom"/>
</dbReference>
<evidence type="ECO:0000256" key="1">
    <source>
        <dbReference type="ARBA" id="ARBA00000085"/>
    </source>
</evidence>
<dbReference type="KEGG" id="rtu:PR017_27780"/>
<dbReference type="SMART" id="SM00387">
    <property type="entry name" value="HATPase_c"/>
    <property type="match status" value="1"/>
</dbReference>
<accession>A0AAF1KBT5</accession>
<keyword evidence="8 15" id="KW-0812">Transmembrane</keyword>
<keyword evidence="19" id="KW-1185">Reference proteome</keyword>
<dbReference type="Gene3D" id="3.30.565.10">
    <property type="entry name" value="Histidine kinase-like ATPase, C-terminal domain"/>
    <property type="match status" value="1"/>
</dbReference>
<dbReference type="GO" id="GO:0000155">
    <property type="term" value="F:phosphorelay sensor kinase activity"/>
    <property type="evidence" value="ECO:0007669"/>
    <property type="project" value="InterPro"/>
</dbReference>
<dbReference type="PANTHER" id="PTHR44936:SF5">
    <property type="entry name" value="SENSOR HISTIDINE KINASE ENVZ"/>
    <property type="match status" value="1"/>
</dbReference>
<evidence type="ECO:0000256" key="11">
    <source>
        <dbReference type="ARBA" id="ARBA00022840"/>
    </source>
</evidence>
<dbReference type="CDD" id="cd00075">
    <property type="entry name" value="HATPase"/>
    <property type="match status" value="1"/>
</dbReference>
<dbReference type="PROSITE" id="PS50109">
    <property type="entry name" value="HIS_KIN"/>
    <property type="match status" value="1"/>
</dbReference>
<evidence type="ECO:0000256" key="10">
    <source>
        <dbReference type="ARBA" id="ARBA00022777"/>
    </source>
</evidence>
<dbReference type="CDD" id="cd06225">
    <property type="entry name" value="HAMP"/>
    <property type="match status" value="1"/>
</dbReference>
<sequence>MPKTATSVPKTLRGQITLIILVALVTVIVCGRALENLAKRDFTAPNLERAVEQVKTLAMLLSQTSPADRPAIVAGARRAGLDVSLAPASMVSQFKGSSELQSVAETFADLLFPPDGEPPLGGWRAQLEGRRVIAEPVDEQNIVVSFGFPDTIITSSFLSQSTYYFMAVIVLIVFFFIFAIRTVTEPIKRISEAATLSDISSGSQIFEERGSVEIVSLARALNGMRNRIHLMVEGRTQMLRGISHDVRTPLTRLRLRIERMGDGSTRDALLADIDHMDRLLTESLNYLRDDYATEEVERVDVASILQTVCSDFSDVGFNMTYRGPNKMIANCRPLSMMRAVTNLCDNASKFSNSAFVELQQTATGISISVADDGPGVSEELREKVLEPFFKGDPSRSGQTGFGLGLSIVADIVRSHHGSISLSSNRPHGLIARISVPDARQG</sequence>
<dbReference type="AlphaFoldDB" id="A0AAF1KBT5"/>
<dbReference type="Pfam" id="PF00512">
    <property type="entry name" value="HisKA"/>
    <property type="match status" value="1"/>
</dbReference>
<comment type="catalytic activity">
    <reaction evidence="1">
        <text>ATP + protein L-histidine = ADP + protein N-phospho-L-histidine.</text>
        <dbReference type="EC" id="2.7.13.3"/>
    </reaction>
</comment>
<evidence type="ECO:0000256" key="6">
    <source>
        <dbReference type="ARBA" id="ARBA00022553"/>
    </source>
</evidence>
<protein>
    <recommendedName>
        <fullName evidence="3">histidine kinase</fullName>
        <ecNumber evidence="3">2.7.13.3</ecNumber>
    </recommendedName>
</protein>
<evidence type="ECO:0000256" key="14">
    <source>
        <dbReference type="ARBA" id="ARBA00023136"/>
    </source>
</evidence>
<evidence type="ECO:0000313" key="18">
    <source>
        <dbReference type="EMBL" id="WFR99194.1"/>
    </source>
</evidence>
<name>A0AAF1KBT5_9HYPH</name>
<gene>
    <name evidence="18" type="ORF">PR017_27780</name>
</gene>
<dbReference type="InterPro" id="IPR003661">
    <property type="entry name" value="HisK_dim/P_dom"/>
</dbReference>
<feature type="transmembrane region" description="Helical" evidence="15">
    <location>
        <begin position="12"/>
        <end position="34"/>
    </location>
</feature>
<feature type="domain" description="HAMP" evidence="17">
    <location>
        <begin position="181"/>
        <end position="233"/>
    </location>
</feature>
<dbReference type="PANTHER" id="PTHR44936">
    <property type="entry name" value="SENSOR PROTEIN CREC"/>
    <property type="match status" value="1"/>
</dbReference>
<evidence type="ECO:0000256" key="7">
    <source>
        <dbReference type="ARBA" id="ARBA00022679"/>
    </source>
</evidence>
<evidence type="ECO:0000256" key="5">
    <source>
        <dbReference type="ARBA" id="ARBA00022519"/>
    </source>
</evidence>
<dbReference type="EC" id="2.7.13.3" evidence="3"/>
<keyword evidence="9" id="KW-0547">Nucleotide-binding</keyword>
<reference evidence="19" key="2">
    <citation type="journal article" date="2023" name="MicrobiologyOpen">
        <title>Genomics of the tumorigenes clade of the family Rhizobiaceae and description of Rhizobium rhododendri sp. nov.</title>
        <authorList>
            <person name="Kuzmanovic N."/>
            <person name="diCenzo G.C."/>
            <person name="Bunk B."/>
            <person name="Sproeer C."/>
            <person name="Fruehling A."/>
            <person name="Neumann-Schaal M."/>
            <person name="Overmann J."/>
            <person name="Smalla K."/>
        </authorList>
    </citation>
    <scope>NUCLEOTIDE SEQUENCE [LARGE SCALE GENOMIC DNA]</scope>
    <source>
        <strain evidence="19">1078</strain>
        <plasmid evidence="19">unnamed3</plasmid>
    </source>
</reference>
<geneLocation type="plasmid" evidence="18 19">
    <name>unnamed3</name>
</geneLocation>
<dbReference type="SMART" id="SM00388">
    <property type="entry name" value="HisKA"/>
    <property type="match status" value="1"/>
</dbReference>
<dbReference type="Proteomes" id="UP000249499">
    <property type="component" value="Plasmid unnamed3"/>
</dbReference>
<dbReference type="EMBL" id="CP117260">
    <property type="protein sequence ID" value="WFR99194.1"/>
    <property type="molecule type" value="Genomic_DNA"/>
</dbReference>
<organism evidence="18 19">
    <name type="scientific">Rhizobium tumorigenes</name>
    <dbReference type="NCBI Taxonomy" id="2041385"/>
    <lineage>
        <taxon>Bacteria</taxon>
        <taxon>Pseudomonadati</taxon>
        <taxon>Pseudomonadota</taxon>
        <taxon>Alphaproteobacteria</taxon>
        <taxon>Hyphomicrobiales</taxon>
        <taxon>Rhizobiaceae</taxon>
        <taxon>Rhizobium/Agrobacterium group</taxon>
        <taxon>Rhizobium</taxon>
    </lineage>
</organism>
<dbReference type="InterPro" id="IPR036097">
    <property type="entry name" value="HisK_dim/P_sf"/>
</dbReference>
<evidence type="ECO:0000313" key="19">
    <source>
        <dbReference type="Proteomes" id="UP000249499"/>
    </source>
</evidence>
<dbReference type="InterPro" id="IPR036890">
    <property type="entry name" value="HATPase_C_sf"/>
</dbReference>
<evidence type="ECO:0000256" key="8">
    <source>
        <dbReference type="ARBA" id="ARBA00022692"/>
    </source>
</evidence>
<keyword evidence="13" id="KW-0902">Two-component regulatory system</keyword>
<keyword evidence="12 15" id="KW-1133">Transmembrane helix</keyword>
<dbReference type="CDD" id="cd00082">
    <property type="entry name" value="HisKA"/>
    <property type="match status" value="1"/>
</dbReference>
<evidence type="ECO:0000256" key="9">
    <source>
        <dbReference type="ARBA" id="ARBA00022741"/>
    </source>
</evidence>
<dbReference type="Pfam" id="PF02518">
    <property type="entry name" value="HATPase_c"/>
    <property type="match status" value="1"/>
</dbReference>
<evidence type="ECO:0000256" key="15">
    <source>
        <dbReference type="SAM" id="Phobius"/>
    </source>
</evidence>
<keyword evidence="6" id="KW-0597">Phosphoprotein</keyword>
<dbReference type="InterPro" id="IPR005467">
    <property type="entry name" value="His_kinase_dom"/>
</dbReference>
<dbReference type="Gene3D" id="1.10.287.130">
    <property type="match status" value="1"/>
</dbReference>
<dbReference type="Pfam" id="PF00672">
    <property type="entry name" value="HAMP"/>
    <property type="match status" value="1"/>
</dbReference>